<feature type="non-terminal residue" evidence="2">
    <location>
        <position position="1"/>
    </location>
</feature>
<proteinExistence type="predicted"/>
<evidence type="ECO:0000313" key="2">
    <source>
        <dbReference type="RefSeq" id="XP_018493934.1"/>
    </source>
</evidence>
<name>A0AAJ7L4Q3_9ACAR</name>
<gene>
    <name evidence="2" type="primary">LOC108863809</name>
</gene>
<accession>A0AAJ7L4Q3</accession>
<dbReference type="KEGG" id="goe:108863809"/>
<dbReference type="Proteomes" id="UP000694867">
    <property type="component" value="Unplaced"/>
</dbReference>
<organism evidence="1 2">
    <name type="scientific">Galendromus occidentalis</name>
    <name type="common">western predatory mite</name>
    <dbReference type="NCBI Taxonomy" id="34638"/>
    <lineage>
        <taxon>Eukaryota</taxon>
        <taxon>Metazoa</taxon>
        <taxon>Ecdysozoa</taxon>
        <taxon>Arthropoda</taxon>
        <taxon>Chelicerata</taxon>
        <taxon>Arachnida</taxon>
        <taxon>Acari</taxon>
        <taxon>Parasitiformes</taxon>
        <taxon>Mesostigmata</taxon>
        <taxon>Gamasina</taxon>
        <taxon>Phytoseioidea</taxon>
        <taxon>Phytoseiidae</taxon>
        <taxon>Typhlodrominae</taxon>
        <taxon>Galendromus</taxon>
    </lineage>
</organism>
<dbReference type="AlphaFoldDB" id="A0AAJ7L4Q3"/>
<feature type="non-terminal residue" evidence="2">
    <location>
        <position position="123"/>
    </location>
</feature>
<sequence>MGTAALSRGAVRLACPPRVLARRLFVSKVRPALTAKDMFDFLASSDIRASLIEQIKPRVDHYSSFCVHVHPDDFAAVSSPDLWEESIVFREFLGSVRHPIDRYEHTLADQDKVSATDQGPTTE</sequence>
<reference evidence="2" key="1">
    <citation type="submission" date="2025-08" db="UniProtKB">
        <authorList>
            <consortium name="RefSeq"/>
        </authorList>
    </citation>
    <scope>IDENTIFICATION</scope>
</reference>
<dbReference type="RefSeq" id="XP_018493934.1">
    <property type="nucleotide sequence ID" value="XM_018638418.1"/>
</dbReference>
<protein>
    <submittedName>
        <fullName evidence="2">Uncharacterized protein LOC108863809</fullName>
    </submittedName>
</protein>
<evidence type="ECO:0000313" key="1">
    <source>
        <dbReference type="Proteomes" id="UP000694867"/>
    </source>
</evidence>
<keyword evidence="1" id="KW-1185">Reference proteome</keyword>
<dbReference type="GeneID" id="108863809"/>